<evidence type="ECO:0000313" key="2">
    <source>
        <dbReference type="Proteomes" id="UP000423274"/>
    </source>
</evidence>
<protein>
    <submittedName>
        <fullName evidence="1">Uncharacterized protein</fullName>
    </submittedName>
</protein>
<proteinExistence type="predicted"/>
<dbReference type="Proteomes" id="UP000423274">
    <property type="component" value="Chromosome"/>
</dbReference>
<dbReference type="AlphaFoldDB" id="A0AAP9HF94"/>
<gene>
    <name evidence="1" type="ORF">LCAKO_0455</name>
</gene>
<evidence type="ECO:0000313" key="1">
    <source>
        <dbReference type="EMBL" id="QGV17032.1"/>
    </source>
</evidence>
<reference evidence="1 2" key="1">
    <citation type="submission" date="2017-08" db="EMBL/GenBank/DDBJ databases">
        <title>Genome sequence, comparative genomics and functional analysis of the highly adhesive Lactobacillus paracasei Kobulty strain.</title>
        <authorList>
            <person name="Koryszewska-Baginska A."/>
            <person name="Grynberg M."/>
            <person name="Aleksandrzak-Piekarczyk T."/>
        </authorList>
    </citation>
    <scope>NUCLEOTIDE SEQUENCE [LARGE SCALE GENOMIC DNA]</scope>
    <source>
        <strain evidence="1 2">IBB3423</strain>
    </source>
</reference>
<accession>A0AAP9HF94</accession>
<name>A0AAP9HF94_LACPA</name>
<dbReference type="EMBL" id="CP022954">
    <property type="protein sequence ID" value="QGV17032.1"/>
    <property type="molecule type" value="Genomic_DNA"/>
</dbReference>
<sequence length="41" mass="5036">MPWLITFSLSIVANTTQQRHDLLIIKHKMWQFKHFMLQDTH</sequence>
<organism evidence="1 2">
    <name type="scientific">Lacticaseibacillus paracasei subsp. paracasei</name>
    <dbReference type="NCBI Taxonomy" id="47714"/>
    <lineage>
        <taxon>Bacteria</taxon>
        <taxon>Bacillati</taxon>
        <taxon>Bacillota</taxon>
        <taxon>Bacilli</taxon>
        <taxon>Lactobacillales</taxon>
        <taxon>Lactobacillaceae</taxon>
        <taxon>Lacticaseibacillus</taxon>
    </lineage>
</organism>